<dbReference type="EnsemblBacteria" id="ACK41605">
    <property type="protein sequence ID" value="ACK41605"/>
    <property type="gene ID" value="Dtur_0280"/>
</dbReference>
<gene>
    <name evidence="12" type="ordered locus">Dtur_0280</name>
</gene>
<feature type="transmembrane region" description="Helical" evidence="9">
    <location>
        <begin position="108"/>
        <end position="129"/>
    </location>
</feature>
<keyword evidence="6 9" id="KW-1133">Transmembrane helix</keyword>
<keyword evidence="3" id="KW-0813">Transport</keyword>
<evidence type="ECO:0000313" key="12">
    <source>
        <dbReference type="EMBL" id="ACK41605.1"/>
    </source>
</evidence>
<evidence type="ECO:0000313" key="13">
    <source>
        <dbReference type="Proteomes" id="UP000007719"/>
    </source>
</evidence>
<evidence type="ECO:0000256" key="3">
    <source>
        <dbReference type="ARBA" id="ARBA00022448"/>
    </source>
</evidence>
<dbReference type="PANTHER" id="PTHR11562">
    <property type="entry name" value="CATION EFFLUX PROTEIN/ ZINC TRANSPORTER"/>
    <property type="match status" value="1"/>
</dbReference>
<keyword evidence="7" id="KW-0406">Ion transport</keyword>
<dbReference type="NCBIfam" id="TIGR01297">
    <property type="entry name" value="CDF"/>
    <property type="match status" value="1"/>
</dbReference>
<dbReference type="GO" id="GO:0005886">
    <property type="term" value="C:plasma membrane"/>
    <property type="evidence" value="ECO:0000318"/>
    <property type="project" value="GO_Central"/>
</dbReference>
<protein>
    <submittedName>
        <fullName evidence="12">Cation diffusion facilitator family transporter</fullName>
    </submittedName>
</protein>
<keyword evidence="5" id="KW-0864">Zinc transport</keyword>
<dbReference type="KEGG" id="dtu:Dtur_0280"/>
<dbReference type="OrthoDB" id="9809646at2"/>
<dbReference type="RefSeq" id="WP_012582690.1">
    <property type="nucleotide sequence ID" value="NC_011661.1"/>
</dbReference>
<dbReference type="Gene3D" id="3.30.70.1350">
    <property type="entry name" value="Cation efflux protein, cytoplasmic domain"/>
    <property type="match status" value="1"/>
</dbReference>
<dbReference type="InterPro" id="IPR027470">
    <property type="entry name" value="Cation_efflux_CTD"/>
</dbReference>
<proteinExistence type="inferred from homology"/>
<sequence length="291" mass="32358">MEVKRILGAMFLNLFMALLEVLGGVFSGSLALISDALHNINDFFALLISYLAEIISKNKKSNLNHTFGFRRVEILAALLNGVLLLGVFLFLIIEAFGRIKSPKEVEGIQTVIIGVIGLVGNILGASLLHEDSHHNLNIKGAFLHLLSDAISSVGVIIGALFIIFYRLYVADTIMSLLIAGFILYSSVDLIKETIHILMEGTPKGLNINEIQKIICQISGVKDIHHIHVWQISTKDYLFSAHVVVEDQKISEAQKIISQVKQALKDKFNIHHSTIEIESEDLLKEKECQCEY</sequence>
<feature type="transmembrane region" description="Helical" evidence="9">
    <location>
        <begin position="39"/>
        <end position="56"/>
    </location>
</feature>
<dbReference type="GO" id="GO:0071577">
    <property type="term" value="P:zinc ion transmembrane transport"/>
    <property type="evidence" value="ECO:0000318"/>
    <property type="project" value="GO_Central"/>
</dbReference>
<keyword evidence="4 9" id="KW-0812">Transmembrane</keyword>
<dbReference type="SUPFAM" id="SSF161111">
    <property type="entry name" value="Cation efflux protein transmembrane domain-like"/>
    <property type="match status" value="1"/>
</dbReference>
<dbReference type="Gene3D" id="1.20.1510.10">
    <property type="entry name" value="Cation efflux protein transmembrane domain"/>
    <property type="match status" value="1"/>
</dbReference>
<evidence type="ECO:0000259" key="10">
    <source>
        <dbReference type="Pfam" id="PF01545"/>
    </source>
</evidence>
<dbReference type="GO" id="GO:0005385">
    <property type="term" value="F:zinc ion transmembrane transporter activity"/>
    <property type="evidence" value="ECO:0000318"/>
    <property type="project" value="GO_Central"/>
</dbReference>
<dbReference type="Pfam" id="PF16916">
    <property type="entry name" value="ZT_dimer"/>
    <property type="match status" value="1"/>
</dbReference>
<evidence type="ECO:0000259" key="11">
    <source>
        <dbReference type="Pfam" id="PF16916"/>
    </source>
</evidence>
<dbReference type="InterPro" id="IPR002524">
    <property type="entry name" value="Cation_efflux"/>
</dbReference>
<dbReference type="InterPro" id="IPR058533">
    <property type="entry name" value="Cation_efflux_TM"/>
</dbReference>
<dbReference type="HOGENOM" id="CLU_013430_0_0_0"/>
<keyword evidence="5" id="KW-0862">Zinc</keyword>
<feature type="transmembrane region" description="Helical" evidence="9">
    <location>
        <begin position="173"/>
        <end position="190"/>
    </location>
</feature>
<evidence type="ECO:0000256" key="5">
    <source>
        <dbReference type="ARBA" id="ARBA00022906"/>
    </source>
</evidence>
<evidence type="ECO:0000256" key="4">
    <source>
        <dbReference type="ARBA" id="ARBA00022692"/>
    </source>
</evidence>
<dbReference type="InParanoid" id="B8DYX9"/>
<comment type="subcellular location">
    <subcellularLocation>
        <location evidence="1">Membrane</location>
        <topology evidence="1">Multi-pass membrane protein</topology>
    </subcellularLocation>
</comment>
<dbReference type="EMBL" id="CP001251">
    <property type="protein sequence ID" value="ACK41605.1"/>
    <property type="molecule type" value="Genomic_DNA"/>
</dbReference>
<evidence type="ECO:0000256" key="6">
    <source>
        <dbReference type="ARBA" id="ARBA00022989"/>
    </source>
</evidence>
<dbReference type="SUPFAM" id="SSF160240">
    <property type="entry name" value="Cation efflux protein cytoplasmic domain-like"/>
    <property type="match status" value="1"/>
</dbReference>
<feature type="transmembrane region" description="Helical" evidence="9">
    <location>
        <begin position="141"/>
        <end position="167"/>
    </location>
</feature>
<dbReference type="InterPro" id="IPR036837">
    <property type="entry name" value="Cation_efflux_CTD_sf"/>
</dbReference>
<keyword evidence="13" id="KW-1185">Reference proteome</keyword>
<evidence type="ECO:0000256" key="9">
    <source>
        <dbReference type="SAM" id="Phobius"/>
    </source>
</evidence>
<feature type="transmembrane region" description="Helical" evidence="9">
    <location>
        <begin position="77"/>
        <end position="96"/>
    </location>
</feature>
<name>B8DYX9_DICTD</name>
<dbReference type="InterPro" id="IPR050681">
    <property type="entry name" value="CDF/SLC30A"/>
</dbReference>
<dbReference type="eggNOG" id="COG1230">
    <property type="taxonomic scope" value="Bacteria"/>
</dbReference>
<evidence type="ECO:0000256" key="2">
    <source>
        <dbReference type="ARBA" id="ARBA00008873"/>
    </source>
</evidence>
<dbReference type="STRING" id="515635.Dtur_0280"/>
<dbReference type="FunCoup" id="B8DYX9">
    <property type="interactions" value="217"/>
</dbReference>
<dbReference type="Proteomes" id="UP000007719">
    <property type="component" value="Chromosome"/>
</dbReference>
<dbReference type="Pfam" id="PF01545">
    <property type="entry name" value="Cation_efflux"/>
    <property type="match status" value="1"/>
</dbReference>
<feature type="transmembrane region" description="Helical" evidence="9">
    <location>
        <begin position="12"/>
        <end position="33"/>
    </location>
</feature>
<keyword evidence="8 9" id="KW-0472">Membrane</keyword>
<evidence type="ECO:0000256" key="1">
    <source>
        <dbReference type="ARBA" id="ARBA00004141"/>
    </source>
</evidence>
<organism evidence="12 13">
    <name type="scientific">Dictyoglomus turgidum (strain DSM 6724 / Z-1310)</name>
    <dbReference type="NCBI Taxonomy" id="515635"/>
    <lineage>
        <taxon>Bacteria</taxon>
        <taxon>Pseudomonadati</taxon>
        <taxon>Dictyoglomota</taxon>
        <taxon>Dictyoglomia</taxon>
        <taxon>Dictyoglomales</taxon>
        <taxon>Dictyoglomaceae</taxon>
        <taxon>Dictyoglomus</taxon>
    </lineage>
</organism>
<evidence type="ECO:0000256" key="8">
    <source>
        <dbReference type="ARBA" id="ARBA00023136"/>
    </source>
</evidence>
<dbReference type="PANTHER" id="PTHR11562:SF17">
    <property type="entry name" value="RE54080P-RELATED"/>
    <property type="match status" value="1"/>
</dbReference>
<accession>B8DYX9</accession>
<dbReference type="PATRIC" id="fig|515635.4.peg.293"/>
<feature type="domain" description="Cation efflux protein transmembrane" evidence="10">
    <location>
        <begin position="9"/>
        <end position="198"/>
    </location>
</feature>
<evidence type="ECO:0000256" key="7">
    <source>
        <dbReference type="ARBA" id="ARBA00023065"/>
    </source>
</evidence>
<dbReference type="AlphaFoldDB" id="B8DYX9"/>
<dbReference type="InterPro" id="IPR027469">
    <property type="entry name" value="Cation_efflux_TMD_sf"/>
</dbReference>
<feature type="domain" description="Cation efflux protein cytoplasmic" evidence="11">
    <location>
        <begin position="202"/>
        <end position="278"/>
    </location>
</feature>
<comment type="similarity">
    <text evidence="2">Belongs to the cation diffusion facilitator (CDF) transporter (TC 2.A.4) family. SLC30A subfamily.</text>
</comment>
<reference evidence="13" key="1">
    <citation type="journal article" date="2016" name="Front. Microbiol.">
        <title>The complete genome sequence of hyperthermophile Dictyoglomus turgidum DSM 6724 reveals a specialized carbohydrate fermentor.</title>
        <authorList>
            <person name="Brumm P.J."/>
            <person name="Gowda K."/>
            <person name="Robb F.T."/>
            <person name="Mead D.A."/>
        </authorList>
    </citation>
    <scope>NUCLEOTIDE SEQUENCE [LARGE SCALE GENOMIC DNA]</scope>
    <source>
        <strain evidence="13">DSM 6724 / Z-1310</strain>
    </source>
</reference>